<dbReference type="Gene3D" id="3.40.50.200">
    <property type="entry name" value="Peptidase S8/S53 domain"/>
    <property type="match status" value="1"/>
</dbReference>
<dbReference type="SUPFAM" id="SSF52743">
    <property type="entry name" value="Subtilisin-like"/>
    <property type="match status" value="1"/>
</dbReference>
<keyword evidence="4" id="KW-0720">Serine protease</keyword>
<dbReference type="InterPro" id="IPR050131">
    <property type="entry name" value="Peptidase_S8_subtilisin-like"/>
</dbReference>
<dbReference type="PANTHER" id="PTHR43806:SF11">
    <property type="entry name" value="CEREVISIN-RELATED"/>
    <property type="match status" value="1"/>
</dbReference>
<comment type="caution">
    <text evidence="5">Lacks conserved residue(s) required for the propagation of feature annotation.</text>
</comment>
<reference evidence="7 8" key="1">
    <citation type="journal article" date="2010" name="Plant Cell">
        <title>The Chlorella variabilis NC64A genome reveals adaptation to photosymbiosis, coevolution with viruses, and cryptic sex.</title>
        <authorList>
            <person name="Blanc G."/>
            <person name="Duncan G."/>
            <person name="Agarkova I."/>
            <person name="Borodovsky M."/>
            <person name="Gurnon J."/>
            <person name="Kuo A."/>
            <person name="Lindquist E."/>
            <person name="Lucas S."/>
            <person name="Pangilinan J."/>
            <person name="Polle J."/>
            <person name="Salamov A."/>
            <person name="Terry A."/>
            <person name="Yamada T."/>
            <person name="Dunigan D.D."/>
            <person name="Grigoriev I.V."/>
            <person name="Claverie J.M."/>
            <person name="Van Etten J.L."/>
        </authorList>
    </citation>
    <scope>NUCLEOTIDE SEQUENCE [LARGE SCALE GENOMIC DNA]</scope>
    <source>
        <strain evidence="7 8">NC64A</strain>
    </source>
</reference>
<evidence type="ECO:0000313" key="8">
    <source>
        <dbReference type="Proteomes" id="UP000008141"/>
    </source>
</evidence>
<comment type="similarity">
    <text evidence="1 5">Belongs to the peptidase S8 family.</text>
</comment>
<evidence type="ECO:0000256" key="2">
    <source>
        <dbReference type="ARBA" id="ARBA00022670"/>
    </source>
</evidence>
<evidence type="ECO:0000259" key="6">
    <source>
        <dbReference type="Pfam" id="PF00082"/>
    </source>
</evidence>
<feature type="non-terminal residue" evidence="7">
    <location>
        <position position="1"/>
    </location>
</feature>
<feature type="non-terminal residue" evidence="7">
    <location>
        <position position="147"/>
    </location>
</feature>
<dbReference type="InParanoid" id="E1ZF11"/>
<evidence type="ECO:0000256" key="5">
    <source>
        <dbReference type="PROSITE-ProRule" id="PRU01240"/>
    </source>
</evidence>
<organism evidence="8">
    <name type="scientific">Chlorella variabilis</name>
    <name type="common">Green alga</name>
    <dbReference type="NCBI Taxonomy" id="554065"/>
    <lineage>
        <taxon>Eukaryota</taxon>
        <taxon>Viridiplantae</taxon>
        <taxon>Chlorophyta</taxon>
        <taxon>core chlorophytes</taxon>
        <taxon>Trebouxiophyceae</taxon>
        <taxon>Chlorellales</taxon>
        <taxon>Chlorellaceae</taxon>
        <taxon>Chlorella clade</taxon>
        <taxon>Chlorella</taxon>
    </lineage>
</organism>
<evidence type="ECO:0000256" key="3">
    <source>
        <dbReference type="ARBA" id="ARBA00022801"/>
    </source>
</evidence>
<dbReference type="RefSeq" id="XP_005847859.1">
    <property type="nucleotide sequence ID" value="XM_005847797.1"/>
</dbReference>
<keyword evidence="2" id="KW-0645">Protease</keyword>
<evidence type="ECO:0000256" key="1">
    <source>
        <dbReference type="ARBA" id="ARBA00011073"/>
    </source>
</evidence>
<dbReference type="PANTHER" id="PTHR43806">
    <property type="entry name" value="PEPTIDASE S8"/>
    <property type="match status" value="1"/>
</dbReference>
<dbReference type="OrthoDB" id="515447at2759"/>
<name>E1ZF11_CHLVA</name>
<dbReference type="GO" id="GO:0004252">
    <property type="term" value="F:serine-type endopeptidase activity"/>
    <property type="evidence" value="ECO:0007669"/>
    <property type="project" value="InterPro"/>
</dbReference>
<dbReference type="KEGG" id="cvr:CHLNCDRAFT_17670"/>
<sequence>INILPCKFMSADGWGKTSDAIQCMDWCLEQKAEIISASWSCGELSNPPLEEAVARTKQAGALLVIAAGNQGADMRKTPYYPQSYARQYDNVLVVGASDEYDEHAFFSNHDPDTVHLSAPGHWIYSTTVGGGYNFSSGTSIAAPYVSG</sequence>
<dbReference type="InterPro" id="IPR023828">
    <property type="entry name" value="Peptidase_S8_Ser-AS"/>
</dbReference>
<dbReference type="GO" id="GO:0006508">
    <property type="term" value="P:proteolysis"/>
    <property type="evidence" value="ECO:0007669"/>
    <property type="project" value="UniProtKB-KW"/>
</dbReference>
<keyword evidence="8" id="KW-1185">Reference proteome</keyword>
<dbReference type="PROSITE" id="PS51892">
    <property type="entry name" value="SUBTILASE"/>
    <property type="match status" value="1"/>
</dbReference>
<dbReference type="STRING" id="554065.E1ZF11"/>
<accession>E1ZF11</accession>
<dbReference type="GeneID" id="17355071"/>
<dbReference type="PROSITE" id="PS00138">
    <property type="entry name" value="SUBTILASE_SER"/>
    <property type="match status" value="1"/>
</dbReference>
<gene>
    <name evidence="7" type="ORF">CHLNCDRAFT_17670</name>
</gene>
<dbReference type="Proteomes" id="UP000008141">
    <property type="component" value="Unassembled WGS sequence"/>
</dbReference>
<protein>
    <recommendedName>
        <fullName evidence="6">Peptidase S8/S53 domain-containing protein</fullName>
    </recommendedName>
</protein>
<dbReference type="AlphaFoldDB" id="E1ZF11"/>
<dbReference type="InterPro" id="IPR000209">
    <property type="entry name" value="Peptidase_S8/S53_dom"/>
</dbReference>
<dbReference type="EMBL" id="GL433844">
    <property type="protein sequence ID" value="EFN55757.1"/>
    <property type="molecule type" value="Genomic_DNA"/>
</dbReference>
<evidence type="ECO:0000313" key="7">
    <source>
        <dbReference type="EMBL" id="EFN55757.1"/>
    </source>
</evidence>
<keyword evidence="3" id="KW-0378">Hydrolase</keyword>
<feature type="domain" description="Peptidase S8/S53" evidence="6">
    <location>
        <begin position="2"/>
        <end position="147"/>
    </location>
</feature>
<dbReference type="Pfam" id="PF00082">
    <property type="entry name" value="Peptidase_S8"/>
    <property type="match status" value="1"/>
</dbReference>
<dbReference type="InterPro" id="IPR036852">
    <property type="entry name" value="Peptidase_S8/S53_dom_sf"/>
</dbReference>
<evidence type="ECO:0000256" key="4">
    <source>
        <dbReference type="ARBA" id="ARBA00022825"/>
    </source>
</evidence>
<proteinExistence type="inferred from homology"/>